<gene>
    <name evidence="1" type="primary">BnaA09g14210D</name>
    <name evidence="1" type="ORF">GSBRNA2T00008473001</name>
</gene>
<proteinExistence type="predicted"/>
<dbReference type="Gramene" id="CDY53056">
    <property type="protein sequence ID" value="CDY53056"/>
    <property type="gene ID" value="GSBRNA2T00008473001"/>
</dbReference>
<dbReference type="PaxDb" id="3708-A0A078ITE8"/>
<protein>
    <submittedName>
        <fullName evidence="1">BnaA09g14210D protein</fullName>
    </submittedName>
</protein>
<evidence type="ECO:0000313" key="2">
    <source>
        <dbReference type="Proteomes" id="UP000028999"/>
    </source>
</evidence>
<evidence type="ECO:0000313" key="1">
    <source>
        <dbReference type="EMBL" id="CDY53056.1"/>
    </source>
</evidence>
<keyword evidence="2" id="KW-1185">Reference proteome</keyword>
<name>A0A078ITE8_BRANA</name>
<accession>A0A078ITE8</accession>
<sequence length="96" mass="11512">MNTYYGDLTETWSNFSLLVDTAALLHEQEHKPTCYTEKKKTVSQKEDDEQRMKRIFHLFRRKPRSSSFPIDFLLVPNREQQHKQPQETCRARRKAA</sequence>
<dbReference type="Proteomes" id="UP000028999">
    <property type="component" value="Unassembled WGS sequence"/>
</dbReference>
<dbReference type="EMBL" id="LK033159">
    <property type="protein sequence ID" value="CDY53056.1"/>
    <property type="molecule type" value="Genomic_DNA"/>
</dbReference>
<reference evidence="1 2" key="1">
    <citation type="journal article" date="2014" name="Science">
        <title>Plant genetics. Early allopolyploid evolution in the post-Neolithic Brassica napus oilseed genome.</title>
        <authorList>
            <person name="Chalhoub B."/>
            <person name="Denoeud F."/>
            <person name="Liu S."/>
            <person name="Parkin I.A."/>
            <person name="Tang H."/>
            <person name="Wang X."/>
            <person name="Chiquet J."/>
            <person name="Belcram H."/>
            <person name="Tong C."/>
            <person name="Samans B."/>
            <person name="Correa M."/>
            <person name="Da Silva C."/>
            <person name="Just J."/>
            <person name="Falentin C."/>
            <person name="Koh C.S."/>
            <person name="Le Clainche I."/>
            <person name="Bernard M."/>
            <person name="Bento P."/>
            <person name="Noel B."/>
            <person name="Labadie K."/>
            <person name="Alberti A."/>
            <person name="Charles M."/>
            <person name="Arnaud D."/>
            <person name="Guo H."/>
            <person name="Daviaud C."/>
            <person name="Alamery S."/>
            <person name="Jabbari K."/>
            <person name="Zhao M."/>
            <person name="Edger P.P."/>
            <person name="Chelaifa H."/>
            <person name="Tack D."/>
            <person name="Lassalle G."/>
            <person name="Mestiri I."/>
            <person name="Schnel N."/>
            <person name="Le Paslier M.C."/>
            <person name="Fan G."/>
            <person name="Renault V."/>
            <person name="Bayer P.E."/>
            <person name="Golicz A.A."/>
            <person name="Manoli S."/>
            <person name="Lee T.H."/>
            <person name="Thi V.H."/>
            <person name="Chalabi S."/>
            <person name="Hu Q."/>
            <person name="Fan C."/>
            <person name="Tollenaere R."/>
            <person name="Lu Y."/>
            <person name="Battail C."/>
            <person name="Shen J."/>
            <person name="Sidebottom C.H."/>
            <person name="Wang X."/>
            <person name="Canaguier A."/>
            <person name="Chauveau A."/>
            <person name="Berard A."/>
            <person name="Deniot G."/>
            <person name="Guan M."/>
            <person name="Liu Z."/>
            <person name="Sun F."/>
            <person name="Lim Y.P."/>
            <person name="Lyons E."/>
            <person name="Town C.D."/>
            <person name="Bancroft I."/>
            <person name="Wang X."/>
            <person name="Meng J."/>
            <person name="Ma J."/>
            <person name="Pires J.C."/>
            <person name="King G.J."/>
            <person name="Brunel D."/>
            <person name="Delourme R."/>
            <person name="Renard M."/>
            <person name="Aury J.M."/>
            <person name="Adams K.L."/>
            <person name="Batley J."/>
            <person name="Snowdon R.J."/>
            <person name="Tost J."/>
            <person name="Edwards D."/>
            <person name="Zhou Y."/>
            <person name="Hua W."/>
            <person name="Sharpe A.G."/>
            <person name="Paterson A.H."/>
            <person name="Guan C."/>
            <person name="Wincker P."/>
        </authorList>
    </citation>
    <scope>NUCLEOTIDE SEQUENCE [LARGE SCALE GENOMIC DNA]</scope>
    <source>
        <strain evidence="2">cv. Darmor-bzh</strain>
    </source>
</reference>
<dbReference type="AlphaFoldDB" id="A0A078ITE8"/>
<organism evidence="1 2">
    <name type="scientific">Brassica napus</name>
    <name type="common">Rape</name>
    <dbReference type="NCBI Taxonomy" id="3708"/>
    <lineage>
        <taxon>Eukaryota</taxon>
        <taxon>Viridiplantae</taxon>
        <taxon>Streptophyta</taxon>
        <taxon>Embryophyta</taxon>
        <taxon>Tracheophyta</taxon>
        <taxon>Spermatophyta</taxon>
        <taxon>Magnoliopsida</taxon>
        <taxon>eudicotyledons</taxon>
        <taxon>Gunneridae</taxon>
        <taxon>Pentapetalae</taxon>
        <taxon>rosids</taxon>
        <taxon>malvids</taxon>
        <taxon>Brassicales</taxon>
        <taxon>Brassicaceae</taxon>
        <taxon>Brassiceae</taxon>
        <taxon>Brassica</taxon>
    </lineage>
</organism>